<keyword evidence="3" id="KW-1185">Reference proteome</keyword>
<dbReference type="AlphaFoldDB" id="A0A517YR43"/>
<dbReference type="GO" id="GO:0009288">
    <property type="term" value="C:bacterial-type flagellum"/>
    <property type="evidence" value="ECO:0007669"/>
    <property type="project" value="InterPro"/>
</dbReference>
<dbReference type="EMBL" id="CP036425">
    <property type="protein sequence ID" value="QDU32693.1"/>
    <property type="molecule type" value="Genomic_DNA"/>
</dbReference>
<dbReference type="PANTHER" id="PTHR42792:SF1">
    <property type="entry name" value="FLAGELLAR HOOK-ASSOCIATED PROTEIN 3"/>
    <property type="match status" value="1"/>
</dbReference>
<name>A0A517YR43_9BACT</name>
<dbReference type="InterPro" id="IPR001492">
    <property type="entry name" value="Flagellin"/>
</dbReference>
<evidence type="ECO:0000313" key="2">
    <source>
        <dbReference type="EMBL" id="QDU32693.1"/>
    </source>
</evidence>
<dbReference type="RefSeq" id="WP_145074659.1">
    <property type="nucleotide sequence ID" value="NZ_CP036425.1"/>
</dbReference>
<keyword evidence="2" id="KW-0966">Cell projection</keyword>
<sequence>MSGYGSIVGRTTMNLNSNALRYNLNRTQLEMFKVQQQLQTNQKYAAPSDGASATSAILQLTQQLQAREQWNLNLNEAKSSLDTIDSSLSEITKTLLESISIGSSQIGTGSTEDTRKDQAKVIDEQLKSILTLVNQQYSGLSLFGGNNGASNGGKVFEDFMGGIRYVGGSDNLQTNFGGINKQDFTSNGLDAFGALSSRIESNVDLQIKATPETRLEDIEGADQLGIRDGGIRVNVNGSEIYVNLSSAETMGDVVTRVNDAINLSAPGAGSLAVTDEGFSLSATAGNNITISESGGGATASDLGIKLTATPGTTVNGPSVNPKLTPQTELSSFGSSVDFASGLKVTQGGVTKTIDFSSAQTVEDMMNIVDQAELGIKLQINEAGTGFNLISEVSGIRLTVGENGGTTAHDLGISSLGDQTRLDSFREGLGVESVHDKTDFRVTTHDGTTFEVDVTGANTVKDVIDRINDAATTAGLTVGTDFSVGYASDGTGITFSDNTTGTSDFQIENINESQAAEHLGIAKNAGATNSFTSDDNAKVVVQNIFTNLMDLSAALYKNDVSGITFATDKLEDRNKEVILARAASSVDANRVALQLERSLELETSEKSMLSLIQEVDTTEAITQFQMLQVQLQASLQLGAQNMQNSLMNFLR</sequence>
<feature type="domain" description="Flagellin N-terminal" evidence="1">
    <location>
        <begin position="14"/>
        <end position="147"/>
    </location>
</feature>
<dbReference type="OrthoDB" id="226594at2"/>
<organism evidence="2 3">
    <name type="scientific">Poriferisphaera corsica</name>
    <dbReference type="NCBI Taxonomy" id="2528020"/>
    <lineage>
        <taxon>Bacteria</taxon>
        <taxon>Pseudomonadati</taxon>
        <taxon>Planctomycetota</taxon>
        <taxon>Phycisphaerae</taxon>
        <taxon>Phycisphaerales</taxon>
        <taxon>Phycisphaeraceae</taxon>
        <taxon>Poriferisphaera</taxon>
    </lineage>
</organism>
<dbReference type="Gene3D" id="1.20.1330.10">
    <property type="entry name" value="f41 fragment of flagellin, N-terminal domain"/>
    <property type="match status" value="2"/>
</dbReference>
<gene>
    <name evidence="2" type="ORF">KS4_07270</name>
</gene>
<accession>A0A517YR43</accession>
<proteinExistence type="predicted"/>
<dbReference type="KEGG" id="pcor:KS4_07270"/>
<dbReference type="Pfam" id="PF00669">
    <property type="entry name" value="Flagellin_N"/>
    <property type="match status" value="1"/>
</dbReference>
<dbReference type="GO" id="GO:0005198">
    <property type="term" value="F:structural molecule activity"/>
    <property type="evidence" value="ECO:0007669"/>
    <property type="project" value="InterPro"/>
</dbReference>
<dbReference type="InterPro" id="IPR001029">
    <property type="entry name" value="Flagellin_N"/>
</dbReference>
<protein>
    <submittedName>
        <fullName evidence="2">Flagellar hook-associated protein FlgL</fullName>
    </submittedName>
</protein>
<dbReference type="SUPFAM" id="SSF64518">
    <property type="entry name" value="Phase 1 flagellin"/>
    <property type="match status" value="2"/>
</dbReference>
<reference evidence="2 3" key="1">
    <citation type="submission" date="2019-02" db="EMBL/GenBank/DDBJ databases">
        <title>Deep-cultivation of Planctomycetes and their phenomic and genomic characterization uncovers novel biology.</title>
        <authorList>
            <person name="Wiegand S."/>
            <person name="Jogler M."/>
            <person name="Boedeker C."/>
            <person name="Pinto D."/>
            <person name="Vollmers J."/>
            <person name="Rivas-Marin E."/>
            <person name="Kohn T."/>
            <person name="Peeters S.H."/>
            <person name="Heuer A."/>
            <person name="Rast P."/>
            <person name="Oberbeckmann S."/>
            <person name="Bunk B."/>
            <person name="Jeske O."/>
            <person name="Meyerdierks A."/>
            <person name="Storesund J.E."/>
            <person name="Kallscheuer N."/>
            <person name="Luecker S."/>
            <person name="Lage O.M."/>
            <person name="Pohl T."/>
            <person name="Merkel B.J."/>
            <person name="Hornburger P."/>
            <person name="Mueller R.-W."/>
            <person name="Bruemmer F."/>
            <person name="Labrenz M."/>
            <person name="Spormann A.M."/>
            <person name="Op den Camp H."/>
            <person name="Overmann J."/>
            <person name="Amann R."/>
            <person name="Jetten M.S.M."/>
            <person name="Mascher T."/>
            <person name="Medema M.H."/>
            <person name="Devos D.P."/>
            <person name="Kaster A.-K."/>
            <person name="Ovreas L."/>
            <person name="Rohde M."/>
            <person name="Galperin M.Y."/>
            <person name="Jogler C."/>
        </authorList>
    </citation>
    <scope>NUCLEOTIDE SEQUENCE [LARGE SCALE GENOMIC DNA]</scope>
    <source>
        <strain evidence="2 3">KS4</strain>
    </source>
</reference>
<evidence type="ECO:0000313" key="3">
    <source>
        <dbReference type="Proteomes" id="UP000317369"/>
    </source>
</evidence>
<dbReference type="Proteomes" id="UP000317369">
    <property type="component" value="Chromosome"/>
</dbReference>
<dbReference type="PANTHER" id="PTHR42792">
    <property type="entry name" value="FLAGELLIN"/>
    <property type="match status" value="1"/>
</dbReference>
<keyword evidence="2" id="KW-0969">Cilium</keyword>
<keyword evidence="2" id="KW-0282">Flagellum</keyword>
<evidence type="ECO:0000259" key="1">
    <source>
        <dbReference type="Pfam" id="PF00669"/>
    </source>
</evidence>